<dbReference type="AlphaFoldDB" id="V9H1H6"/>
<dbReference type="FlyBase" id="FBgn0000015">
    <property type="gene designation" value="Abd-B"/>
</dbReference>
<evidence type="ECO:0000313" key="1">
    <source>
        <dbReference type="EMBL" id="CAA33164.1"/>
    </source>
</evidence>
<dbReference type="EMBL" id="X15065">
    <property type="protein sequence ID" value="CAA33164.1"/>
    <property type="molecule type" value="Genomic_DNA"/>
</dbReference>
<sequence>MYRPVRLAAVFCQQGHDTVAKGRLQNPRTTTLTQTKSKPSGKCPLKMADCLWGSFLRSGGKISNYVLARRRTEPFGQIAKYFQATESNRKLLARNLDTIETKKNYGNCFQTVLSKSQKGHVALSFSSSFMT</sequence>
<dbReference type="AGR" id="FB:FBgn0000015"/>
<accession>V9H1H6</accession>
<keyword evidence="1" id="KW-0371">Homeobox</keyword>
<keyword evidence="1" id="KW-0238">DNA-binding</keyword>
<organism evidence="1">
    <name type="scientific">Drosophila melanogaster</name>
    <name type="common">Fruit fly</name>
    <dbReference type="NCBI Taxonomy" id="7227"/>
    <lineage>
        <taxon>Eukaryota</taxon>
        <taxon>Metazoa</taxon>
        <taxon>Ecdysozoa</taxon>
        <taxon>Arthropoda</taxon>
        <taxon>Hexapoda</taxon>
        <taxon>Insecta</taxon>
        <taxon>Pterygota</taxon>
        <taxon>Neoptera</taxon>
        <taxon>Endopterygota</taxon>
        <taxon>Diptera</taxon>
        <taxon>Brachycera</taxon>
        <taxon>Muscomorpha</taxon>
        <taxon>Ephydroidea</taxon>
        <taxon>Drosophilidae</taxon>
        <taxon>Drosophila</taxon>
        <taxon>Sophophora</taxon>
    </lineage>
</organism>
<dbReference type="OrthoDB" id="6159439at2759"/>
<gene>
    <name evidence="2" type="primary">Abd-B</name>
    <name evidence="2" type="ORF">CG11648</name>
</gene>
<name>V9H1H6_DROME</name>
<protein>
    <submittedName>
        <fullName evidence="1">Drosophila distal BX-C region (bithorax complex) pH189 5' region</fullName>
    </submittedName>
</protein>
<evidence type="ECO:0000313" key="2">
    <source>
        <dbReference type="FlyBase" id="FBgn0000015"/>
    </source>
</evidence>
<dbReference type="GO" id="GO:0003677">
    <property type="term" value="F:DNA binding"/>
    <property type="evidence" value="ECO:0007669"/>
    <property type="project" value="UniProtKB-KW"/>
</dbReference>
<reference evidence="1" key="1">
    <citation type="journal article" date="1988" name="EMBO J.">
        <title>Evidence that the Abdominal-B r element function is conferred by a trans-regulatory homeoprotein.</title>
        <authorList>
            <person name="DeLorenzi M."/>
            <person name="Ali N."/>
            <person name="Saari G."/>
            <person name="Henry C."/>
            <person name="Wilcox M."/>
            <person name="Bienz M."/>
        </authorList>
    </citation>
    <scope>NUCLEOTIDE SEQUENCE</scope>
</reference>
<proteinExistence type="predicted"/>